<sequence length="519" mass="58057">MEGKNSSAKSLAYERLSLKNNGSFLKRISLLPSTVWFIAECLLYSAFFLIALVPLIPFIAVLNILKVAERVFAKMISGEVPLTDMDALCVPCTTENPIIINALHCFENKGSIERGVENFRQAILERMVNAKKANGNLLYPRVRCYLRPGWLQYFLRKDQSFKIENHVFKWKGEIPRSRDELATVVSKMSNEPFPEGRSPWYYCCIPTNFGDNDIVVMFRIKHYLADGTSLSKFTAYDLPDKKTLPTAPLKFSFTGRLFRHAKALFLAPRFILKLFFSPADQSILHGPQLSGVKKIAWYEAIDLQLIKDIKSATGTTVNDVLTSCLSLALRRYFQRKGIENPDDFTAAVAVDVRSRSSSIEVNFENLFTFVFPKLAVATDGVVKQLYETKARMDEIKFSGLAWASDIAHLTSQNLLPVFCNFKINSFCLSKASCLLSNVPGPQHMLTVNGSRMKYLTFWPPNVSNIGISISITSYAGQVIVGVQSDASVLPDPVEIIDEFVNAVNEMASCILPTNDGADS</sequence>
<feature type="domain" description="O-acyltransferase WSD1 C-terminal" evidence="2">
    <location>
        <begin position="365"/>
        <end position="506"/>
    </location>
</feature>
<evidence type="ECO:0000256" key="1">
    <source>
        <dbReference type="SAM" id="Phobius"/>
    </source>
</evidence>
<feature type="transmembrane region" description="Helical" evidence="1">
    <location>
        <begin position="42"/>
        <end position="65"/>
    </location>
</feature>
<dbReference type="Proteomes" id="UP001249851">
    <property type="component" value="Unassembled WGS sequence"/>
</dbReference>
<evidence type="ECO:0000313" key="5">
    <source>
        <dbReference type="Proteomes" id="UP001249851"/>
    </source>
</evidence>
<evidence type="ECO:0000259" key="2">
    <source>
        <dbReference type="Pfam" id="PF06974"/>
    </source>
</evidence>
<dbReference type="GO" id="GO:0008374">
    <property type="term" value="F:O-acyltransferase activity"/>
    <property type="evidence" value="ECO:0007669"/>
    <property type="project" value="InterPro"/>
</dbReference>
<organism evidence="3 5">
    <name type="scientific">Acropora cervicornis</name>
    <name type="common">Staghorn coral</name>
    <dbReference type="NCBI Taxonomy" id="6130"/>
    <lineage>
        <taxon>Eukaryota</taxon>
        <taxon>Metazoa</taxon>
        <taxon>Cnidaria</taxon>
        <taxon>Anthozoa</taxon>
        <taxon>Hexacorallia</taxon>
        <taxon>Scleractinia</taxon>
        <taxon>Astrocoeniina</taxon>
        <taxon>Acroporidae</taxon>
        <taxon>Acropora</taxon>
    </lineage>
</organism>
<dbReference type="EMBL" id="JARQWQ010000180">
    <property type="protein sequence ID" value="KAK2547524.1"/>
    <property type="molecule type" value="Genomic_DNA"/>
</dbReference>
<proteinExistence type="predicted"/>
<dbReference type="GO" id="GO:0019432">
    <property type="term" value="P:triglyceride biosynthetic process"/>
    <property type="evidence" value="ECO:0007669"/>
    <property type="project" value="TreeGrafter"/>
</dbReference>
<keyword evidence="1" id="KW-1133">Transmembrane helix</keyword>
<reference evidence="3" key="2">
    <citation type="journal article" date="2023" name="Science">
        <title>Genomic signatures of disease resistance in endangered staghorn corals.</title>
        <authorList>
            <person name="Vollmer S.V."/>
            <person name="Selwyn J.D."/>
            <person name="Despard B.A."/>
            <person name="Roesel C.L."/>
        </authorList>
    </citation>
    <scope>NUCLEOTIDE SEQUENCE</scope>
    <source>
        <strain evidence="3">K2</strain>
    </source>
</reference>
<evidence type="ECO:0000313" key="4">
    <source>
        <dbReference type="EMBL" id="KAK2547524.1"/>
    </source>
</evidence>
<dbReference type="PANTHER" id="PTHR31650:SF1">
    <property type="entry name" value="WAX ESTER SYNTHASE_DIACYLGLYCEROL ACYLTRANSFERASE 4-RELATED"/>
    <property type="match status" value="1"/>
</dbReference>
<dbReference type="PANTHER" id="PTHR31650">
    <property type="entry name" value="O-ACYLTRANSFERASE (WSD1-LIKE) FAMILY PROTEIN"/>
    <property type="match status" value="1"/>
</dbReference>
<name>A0AAD9PR41_ACRCE</name>
<keyword evidence="1" id="KW-0472">Membrane</keyword>
<gene>
    <name evidence="3" type="ORF">P5673_032484</name>
    <name evidence="4" type="ORF">P5673_032485</name>
</gene>
<dbReference type="EMBL" id="JARQWQ010000180">
    <property type="protein sequence ID" value="KAK2547523.1"/>
    <property type="molecule type" value="Genomic_DNA"/>
</dbReference>
<dbReference type="GO" id="GO:0005886">
    <property type="term" value="C:plasma membrane"/>
    <property type="evidence" value="ECO:0007669"/>
    <property type="project" value="TreeGrafter"/>
</dbReference>
<dbReference type="Pfam" id="PF06974">
    <property type="entry name" value="WS_DGAT_C"/>
    <property type="match status" value="1"/>
</dbReference>
<keyword evidence="5" id="KW-1185">Reference proteome</keyword>
<keyword evidence="1" id="KW-0812">Transmembrane</keyword>
<protein>
    <submittedName>
        <fullName evidence="3">Diacylglycerol O-acyltransferase</fullName>
    </submittedName>
</protein>
<dbReference type="InterPro" id="IPR045034">
    <property type="entry name" value="O-acyltransferase_WSD1-like"/>
</dbReference>
<evidence type="ECO:0000313" key="3">
    <source>
        <dbReference type="EMBL" id="KAK2547523.1"/>
    </source>
</evidence>
<comment type="caution">
    <text evidence="3">The sequence shown here is derived from an EMBL/GenBank/DDBJ whole genome shotgun (WGS) entry which is preliminary data.</text>
</comment>
<dbReference type="InterPro" id="IPR009721">
    <property type="entry name" value="O-acyltransferase_WSD1_C"/>
</dbReference>
<reference evidence="3" key="1">
    <citation type="journal article" date="2023" name="G3 (Bethesda)">
        <title>Whole genome assembly and annotation of the endangered Caribbean coral Acropora cervicornis.</title>
        <authorList>
            <person name="Selwyn J.D."/>
            <person name="Vollmer S.V."/>
        </authorList>
    </citation>
    <scope>NUCLEOTIDE SEQUENCE</scope>
    <source>
        <strain evidence="3">K2</strain>
    </source>
</reference>
<dbReference type="AlphaFoldDB" id="A0AAD9PR41"/>
<accession>A0AAD9PR41</accession>